<accession>A0A1Q5U762</accession>
<evidence type="ECO:0000313" key="1">
    <source>
        <dbReference type="EMBL" id="OKP08314.1"/>
    </source>
</evidence>
<name>A0A1Q5U762_9EURO</name>
<protein>
    <submittedName>
        <fullName evidence="1">Uncharacterized protein</fullName>
    </submittedName>
</protein>
<dbReference type="AlphaFoldDB" id="A0A1Q5U762"/>
<keyword evidence="2" id="KW-1185">Reference proteome</keyword>
<sequence>MRSTEWAFANLIGLSTTLGFHLHNILRTTEERLAQLMAELLTVVRGIASFAQILGLVIKSTEVIVSFCSAVYNAPIELRRIKEKLLNL</sequence>
<proteinExistence type="predicted"/>
<dbReference type="Proteomes" id="UP000186955">
    <property type="component" value="Unassembled WGS sequence"/>
</dbReference>
<reference evidence="1 2" key="1">
    <citation type="submission" date="2016-10" db="EMBL/GenBank/DDBJ databases">
        <title>Genome sequence of the ascomycete fungus Penicillium subrubescens.</title>
        <authorList>
            <person name="De Vries R.P."/>
            <person name="Peng M."/>
            <person name="Dilokpimol A."/>
            <person name="Hilden K."/>
            <person name="Makela M.R."/>
            <person name="Grigoriev I."/>
            <person name="Riley R."/>
            <person name="Granchi Z."/>
        </authorList>
    </citation>
    <scope>NUCLEOTIDE SEQUENCE [LARGE SCALE GENOMIC DNA]</scope>
    <source>
        <strain evidence="1 2">CBS 132785</strain>
    </source>
</reference>
<dbReference type="EMBL" id="MNBE01000569">
    <property type="protein sequence ID" value="OKP08314.1"/>
    <property type="molecule type" value="Genomic_DNA"/>
</dbReference>
<gene>
    <name evidence="1" type="ORF">PENSUB_5681</name>
</gene>
<comment type="caution">
    <text evidence="1">The sequence shown here is derived from an EMBL/GenBank/DDBJ whole genome shotgun (WGS) entry which is preliminary data.</text>
</comment>
<evidence type="ECO:0000313" key="2">
    <source>
        <dbReference type="Proteomes" id="UP000186955"/>
    </source>
</evidence>
<organism evidence="1 2">
    <name type="scientific">Penicillium subrubescens</name>
    <dbReference type="NCBI Taxonomy" id="1316194"/>
    <lineage>
        <taxon>Eukaryota</taxon>
        <taxon>Fungi</taxon>
        <taxon>Dikarya</taxon>
        <taxon>Ascomycota</taxon>
        <taxon>Pezizomycotina</taxon>
        <taxon>Eurotiomycetes</taxon>
        <taxon>Eurotiomycetidae</taxon>
        <taxon>Eurotiales</taxon>
        <taxon>Aspergillaceae</taxon>
        <taxon>Penicillium</taxon>
    </lineage>
</organism>